<organism evidence="1 2">
    <name type="scientific">Megamonas funiformis YIT 11815</name>
    <dbReference type="NCBI Taxonomy" id="742816"/>
    <lineage>
        <taxon>Bacteria</taxon>
        <taxon>Bacillati</taxon>
        <taxon>Bacillota</taxon>
        <taxon>Negativicutes</taxon>
        <taxon>Selenomonadales</taxon>
        <taxon>Selenomonadaceae</taxon>
        <taxon>Megamonas</taxon>
    </lineage>
</organism>
<name>A0ABN0EKF0_9FIRM</name>
<proteinExistence type="predicted"/>
<gene>
    <name evidence="1" type="ORF">HMPREF9454_00520</name>
</gene>
<dbReference type="EMBL" id="ADMB01000024">
    <property type="protein sequence ID" value="EHR38715.1"/>
    <property type="molecule type" value="Genomic_DNA"/>
</dbReference>
<keyword evidence="2" id="KW-1185">Reference proteome</keyword>
<evidence type="ECO:0000313" key="2">
    <source>
        <dbReference type="Proteomes" id="UP000005963"/>
    </source>
</evidence>
<reference evidence="1 2" key="1">
    <citation type="submission" date="2012-01" db="EMBL/GenBank/DDBJ databases">
        <title>The Genome Sequence of Megamonas funiformis YIT 11815.</title>
        <authorList>
            <consortium name="The Broad Institute Genome Sequencing Platform"/>
            <person name="Earl A."/>
            <person name="Ward D."/>
            <person name="Feldgarden M."/>
            <person name="Gevers D."/>
            <person name="Morotomi M."/>
            <person name="Young S.K."/>
            <person name="Zeng Q."/>
            <person name="Gargeya S."/>
            <person name="Fitzgerald M."/>
            <person name="Haas B."/>
            <person name="Abouelleil A."/>
            <person name="Alvarado L."/>
            <person name="Arachchi H.M."/>
            <person name="Berlin A."/>
            <person name="Chapman S.B."/>
            <person name="Gearin G."/>
            <person name="Goldberg J."/>
            <person name="Griggs A."/>
            <person name="Gujja S."/>
            <person name="Hansen M."/>
            <person name="Heiman D."/>
            <person name="Howarth C."/>
            <person name="Larimer J."/>
            <person name="Lui A."/>
            <person name="MacDonald P.J.P."/>
            <person name="McCowen C."/>
            <person name="Montmayeur A."/>
            <person name="Murphy C."/>
            <person name="Neiman D."/>
            <person name="Pearson M."/>
            <person name="Priest M."/>
            <person name="Roberts A."/>
            <person name="Saif S."/>
            <person name="Shea T."/>
            <person name="Sisk P."/>
            <person name="Stolte C."/>
            <person name="Sykes S."/>
            <person name="Wortman J."/>
            <person name="Nusbaum C."/>
            <person name="Birren B."/>
        </authorList>
    </citation>
    <scope>NUCLEOTIDE SEQUENCE [LARGE SCALE GENOMIC DNA]</scope>
    <source>
        <strain evidence="1 2">YIT 11815</strain>
    </source>
</reference>
<accession>A0ABN0EKF0</accession>
<dbReference type="RefSeq" id="WP_008537737.1">
    <property type="nucleotide sequence ID" value="NZ_JH601090.1"/>
</dbReference>
<protein>
    <submittedName>
        <fullName evidence="1">Uncharacterized protein</fullName>
    </submittedName>
</protein>
<comment type="caution">
    <text evidence="1">The sequence shown here is derived from an EMBL/GenBank/DDBJ whole genome shotgun (WGS) entry which is preliminary data.</text>
</comment>
<evidence type="ECO:0000313" key="1">
    <source>
        <dbReference type="EMBL" id="EHR38715.1"/>
    </source>
</evidence>
<dbReference type="Proteomes" id="UP000005963">
    <property type="component" value="Unassembled WGS sequence"/>
</dbReference>
<dbReference type="GeneID" id="62778772"/>
<sequence length="507" mass="57404">MRLSTKHANQQSVMLQDFTGGLNVSCTENLIADNELSEVVNMEIDSNSKLLRTVQGTNTLYTTTEYTFKSAAFDILNSALILFTEDNKILATKTKDFSEVKEVGTLTGDGEVITAMWEDGLLIASGGKLQYAKGTENVETIETSPQHCNGVYIRSGRVLVFDNTDQVLFSGVGDETNWTQNTNDPSASLFAQIGYKVGGHIIGMVNMSKDILFIKSNGMVFRLENEYPDWRISELGRNIFCKGTASYCNIINNVLIMSDISLQSIQTTQEYGDMKPTNIGSKVASKIANLPSNTKLRYVPPLNQVWCIGENGYVLVLDCNTSAFFQRKFNSVIVDVLSINNDVYVIKEKTVCKLNADSFYDDNEPLRFKVQMKTHMANYEYLVKRITLCVTLFKYEHSYNSHFLVGNICIPLPRMYSSYLFDNTRPIVDNYEPIEHLRDIYVDTSDKLEDSYESLYELEYDKKDIQTLETLRRTRRVVYRTPEVRISGAGIGEPFILNYIQADVVEV</sequence>